<organism evidence="1 2">
    <name type="scientific">Fructobacillus papyrifericola</name>
    <dbReference type="NCBI Taxonomy" id="2713172"/>
    <lineage>
        <taxon>Bacteria</taxon>
        <taxon>Bacillati</taxon>
        <taxon>Bacillota</taxon>
        <taxon>Bacilli</taxon>
        <taxon>Lactobacillales</taxon>
        <taxon>Lactobacillaceae</taxon>
        <taxon>Fructobacillus</taxon>
    </lineage>
</organism>
<proteinExistence type="predicted"/>
<keyword evidence="2" id="KW-1185">Reference proteome</keyword>
<name>A0ABS5QRY9_9LACO</name>
<evidence type="ECO:0000313" key="2">
    <source>
        <dbReference type="Proteomes" id="UP000735205"/>
    </source>
</evidence>
<evidence type="ECO:0000313" key="1">
    <source>
        <dbReference type="EMBL" id="MBS9335961.1"/>
    </source>
</evidence>
<comment type="caution">
    <text evidence="1">The sequence shown here is derived from an EMBL/GenBank/DDBJ whole genome shotgun (WGS) entry which is preliminary data.</text>
</comment>
<gene>
    <name evidence="1" type="ORF">G6R28_01755</name>
</gene>
<dbReference type="Proteomes" id="UP000735205">
    <property type="component" value="Unassembled WGS sequence"/>
</dbReference>
<dbReference type="InterPro" id="IPR018672">
    <property type="entry name" value="DUF2140"/>
</dbReference>
<dbReference type="Pfam" id="PF09911">
    <property type="entry name" value="DUF2140"/>
    <property type="match status" value="1"/>
</dbReference>
<protein>
    <submittedName>
        <fullName evidence="1">YpmS family protein</fullName>
    </submittedName>
</protein>
<dbReference type="EMBL" id="JAAMFJ010000001">
    <property type="protein sequence ID" value="MBS9335961.1"/>
    <property type="molecule type" value="Genomic_DNA"/>
</dbReference>
<reference evidence="1 2" key="1">
    <citation type="submission" date="2020-02" db="EMBL/GenBank/DDBJ databases">
        <title>Fructobacillus sp. isolated from paper mulberry of Taiwan.</title>
        <authorList>
            <person name="Lin S.-T."/>
        </authorList>
    </citation>
    <scope>NUCLEOTIDE SEQUENCE [LARGE SCALE GENOMIC DNA]</scope>
    <source>
        <strain evidence="1 2">M1-21</strain>
    </source>
</reference>
<sequence>MKKHRSIWFWLFWLLVIAILSAGAYTTYLAMVPTRTAFSTTKNADNTKIDLTLNRDQLNALSKTYLTNESKGKYSLSVNADNVTAQTTVTIFGQKMDAKLTMDPQTTSDGNIVMAVKKVELGKLDLPVNVAMGYIKSMYSGPKGVTIQPDQQQISLDLAKLTKKNGWTLQADELNLKDNRFTFTGVMQNAQ</sequence>
<dbReference type="RefSeq" id="WP_213792524.1">
    <property type="nucleotide sequence ID" value="NZ_JAAMFJ010000001.1"/>
</dbReference>
<accession>A0ABS5QRY9</accession>